<accession>A0AAD3T640</accession>
<dbReference type="AlphaFoldDB" id="A0AAD3T640"/>
<name>A0AAD3T640_NEPGR</name>
<evidence type="ECO:0000313" key="1">
    <source>
        <dbReference type="EMBL" id="GMH23513.1"/>
    </source>
</evidence>
<dbReference type="Proteomes" id="UP001279734">
    <property type="component" value="Unassembled WGS sequence"/>
</dbReference>
<keyword evidence="2" id="KW-1185">Reference proteome</keyword>
<comment type="caution">
    <text evidence="1">The sequence shown here is derived from an EMBL/GenBank/DDBJ whole genome shotgun (WGS) entry which is preliminary data.</text>
</comment>
<organism evidence="1 2">
    <name type="scientific">Nepenthes gracilis</name>
    <name type="common">Slender pitcher plant</name>
    <dbReference type="NCBI Taxonomy" id="150966"/>
    <lineage>
        <taxon>Eukaryota</taxon>
        <taxon>Viridiplantae</taxon>
        <taxon>Streptophyta</taxon>
        <taxon>Embryophyta</taxon>
        <taxon>Tracheophyta</taxon>
        <taxon>Spermatophyta</taxon>
        <taxon>Magnoliopsida</taxon>
        <taxon>eudicotyledons</taxon>
        <taxon>Gunneridae</taxon>
        <taxon>Pentapetalae</taxon>
        <taxon>Caryophyllales</taxon>
        <taxon>Nepenthaceae</taxon>
        <taxon>Nepenthes</taxon>
    </lineage>
</organism>
<protein>
    <submittedName>
        <fullName evidence="1">Uncharacterized protein</fullName>
    </submittedName>
</protein>
<gene>
    <name evidence="1" type="ORF">Nepgr_025356</name>
</gene>
<evidence type="ECO:0000313" key="2">
    <source>
        <dbReference type="Proteomes" id="UP001279734"/>
    </source>
</evidence>
<proteinExistence type="predicted"/>
<sequence length="99" mass="11077">MLGTLGDDVGSGLQQIVMWHRVAEKRAYWWILIYFPWRLFQGGVTPLLLAPDGISMVLELLSDTALEFGQLQLSCVLPVSVWLGSGEIWRLPSKSVVGY</sequence>
<dbReference type="EMBL" id="BSYO01000026">
    <property type="protein sequence ID" value="GMH23513.1"/>
    <property type="molecule type" value="Genomic_DNA"/>
</dbReference>
<reference evidence="1" key="1">
    <citation type="submission" date="2023-05" db="EMBL/GenBank/DDBJ databases">
        <title>Nepenthes gracilis genome sequencing.</title>
        <authorList>
            <person name="Fukushima K."/>
        </authorList>
    </citation>
    <scope>NUCLEOTIDE SEQUENCE</scope>
    <source>
        <strain evidence="1">SING2019-196</strain>
    </source>
</reference>